<evidence type="ECO:0000313" key="2">
    <source>
        <dbReference type="EMBL" id="PHK95335.1"/>
    </source>
</evidence>
<gene>
    <name evidence="2" type="ORF">CR162_09200</name>
</gene>
<reference evidence="2 3" key="1">
    <citation type="submission" date="2017-10" db="EMBL/GenBank/DDBJ databases">
        <authorList>
            <person name="Banno H."/>
            <person name="Chua N.-H."/>
        </authorList>
    </citation>
    <scope>NUCLEOTIDE SEQUENCE [LARGE SCALE GENOMIC DNA]</scope>
    <source>
        <strain evidence="2 3">YW11</strain>
    </source>
</reference>
<dbReference type="Proteomes" id="UP000223527">
    <property type="component" value="Unassembled WGS sequence"/>
</dbReference>
<feature type="region of interest" description="Disordered" evidence="1">
    <location>
        <begin position="37"/>
        <end position="70"/>
    </location>
</feature>
<comment type="caution">
    <text evidence="2">The sequence shown here is derived from an EMBL/GenBank/DDBJ whole genome shotgun (WGS) entry which is preliminary data.</text>
</comment>
<proteinExistence type="predicted"/>
<dbReference type="Gene3D" id="3.50.30.50">
    <property type="entry name" value="Putative cyclase"/>
    <property type="match status" value="1"/>
</dbReference>
<dbReference type="InterPro" id="IPR007325">
    <property type="entry name" value="KFase/CYL"/>
</dbReference>
<dbReference type="PANTHER" id="PTHR34861">
    <property type="match status" value="1"/>
</dbReference>
<dbReference type="OrthoDB" id="7067800at2"/>
<evidence type="ECO:0000256" key="1">
    <source>
        <dbReference type="SAM" id="MobiDB-lite"/>
    </source>
</evidence>
<feature type="compositionally biased region" description="Low complexity" evidence="1">
    <location>
        <begin position="37"/>
        <end position="46"/>
    </location>
</feature>
<dbReference type="AlphaFoldDB" id="A0A2C7AD23"/>
<organism evidence="2 3">
    <name type="scientific">Teichococcus rhizosphaerae</name>
    <dbReference type="NCBI Taxonomy" id="1335062"/>
    <lineage>
        <taxon>Bacteria</taxon>
        <taxon>Pseudomonadati</taxon>
        <taxon>Pseudomonadota</taxon>
        <taxon>Alphaproteobacteria</taxon>
        <taxon>Acetobacterales</taxon>
        <taxon>Roseomonadaceae</taxon>
        <taxon>Roseomonas</taxon>
    </lineage>
</organism>
<dbReference type="SUPFAM" id="SSF102198">
    <property type="entry name" value="Putative cyclase"/>
    <property type="match status" value="1"/>
</dbReference>
<dbReference type="EMBL" id="PDNU01000012">
    <property type="protein sequence ID" value="PHK95335.1"/>
    <property type="molecule type" value="Genomic_DNA"/>
</dbReference>
<protein>
    <submittedName>
        <fullName evidence="2">Cyclase</fullName>
    </submittedName>
</protein>
<dbReference type="PROSITE" id="PS51318">
    <property type="entry name" value="TAT"/>
    <property type="match status" value="1"/>
</dbReference>
<dbReference type="PANTHER" id="PTHR34861:SF10">
    <property type="entry name" value="CYCLASE"/>
    <property type="match status" value="1"/>
</dbReference>
<evidence type="ECO:0000313" key="3">
    <source>
        <dbReference type="Proteomes" id="UP000223527"/>
    </source>
</evidence>
<name>A0A2C7AD23_9PROT</name>
<keyword evidence="3" id="KW-1185">Reference proteome</keyword>
<dbReference type="InterPro" id="IPR037175">
    <property type="entry name" value="KFase_sf"/>
</dbReference>
<dbReference type="InterPro" id="IPR006311">
    <property type="entry name" value="TAT_signal"/>
</dbReference>
<accession>A0A2C7AD23</accession>
<dbReference type="GO" id="GO:0019441">
    <property type="term" value="P:L-tryptophan catabolic process to kynurenine"/>
    <property type="evidence" value="ECO:0007669"/>
    <property type="project" value="InterPro"/>
</dbReference>
<dbReference type="GO" id="GO:0004061">
    <property type="term" value="F:arylformamidase activity"/>
    <property type="evidence" value="ECO:0007669"/>
    <property type="project" value="InterPro"/>
</dbReference>
<sequence>MKRRLWRNAMKSLSRRFLLGAACLGCGGAHLGLRATPAQAQSATPPRWSPPPAAERCPSRWGPQDRRGSMNLMTPERAKRAAGLVRNGTMVELGHTLAQTMPFFGTRRFDVHLKRTFMNPQANRRGSNEEVVVAEIGQVGTQLDAFPHQTIGDEVYNCVKYEDIAGRDGFREMGVDRIGTIFTRGVMIDVAGLKGVPTLPDDYEITVADLEQALQRQGVALEEGDAVIIHTGWGLLWGKENARYVAGCPGIGVAAAQWILQRNPMLMGSDNWPVECAPSKTMPDASLPVHQLALVVHGVHLLENMRLEELARRSQSEFAFMLQPLKVAGGTGSTVAPTAMF</sequence>
<dbReference type="Pfam" id="PF04199">
    <property type="entry name" value="Cyclase"/>
    <property type="match status" value="1"/>
</dbReference>